<organism evidence="1 2">
    <name type="scientific">Sporolituus thermophilus DSM 23256</name>
    <dbReference type="NCBI Taxonomy" id="1123285"/>
    <lineage>
        <taxon>Bacteria</taxon>
        <taxon>Bacillati</taxon>
        <taxon>Bacillota</taxon>
        <taxon>Negativicutes</taxon>
        <taxon>Selenomonadales</taxon>
        <taxon>Sporomusaceae</taxon>
        <taxon>Sporolituus</taxon>
    </lineage>
</organism>
<protein>
    <submittedName>
        <fullName evidence="1">Uncharacterized protein</fullName>
    </submittedName>
</protein>
<dbReference type="STRING" id="1123285.SAMN05660235_02817"/>
<dbReference type="RefSeq" id="WP_093691932.1">
    <property type="nucleotide sequence ID" value="NZ_FNBU01000031.1"/>
</dbReference>
<dbReference type="EMBL" id="FNBU01000031">
    <property type="protein sequence ID" value="SDF80635.1"/>
    <property type="molecule type" value="Genomic_DNA"/>
</dbReference>
<proteinExistence type="predicted"/>
<reference evidence="2" key="1">
    <citation type="submission" date="2016-10" db="EMBL/GenBank/DDBJ databases">
        <authorList>
            <person name="Varghese N."/>
            <person name="Submissions S."/>
        </authorList>
    </citation>
    <scope>NUCLEOTIDE SEQUENCE [LARGE SCALE GENOMIC DNA]</scope>
    <source>
        <strain evidence="2">DSM 23256</strain>
    </source>
</reference>
<dbReference type="Proteomes" id="UP000243333">
    <property type="component" value="Unassembled WGS sequence"/>
</dbReference>
<gene>
    <name evidence="1" type="ORF">SAMN05660235_02817</name>
</gene>
<accession>A0A1G7P2V3</accession>
<sequence length="562" mass="63504">MQNDVLDFVDVTKKTGSYADVLVAIGMADLLQEVKRVSTPTAAATIRDEGDHYRITIRPALTSKDFEKWHPGPGYCYIKLKEDDPDCPPTGYYDYEAARGQEKVYKEYQETLGKQATKVAKSLQEQGLEHPVPPPDDLPVIKTFNAMRMGSNSYNQLHKALRETTGLSRLVMSRIGLANFDPALQQDEPPLKKAASVLQLFNPAAGKGTHRPKPDSSAAAGFSDKLADWFEEWLKFRAMHLAMLTYPVGDDTKVFIIAPENATVNQIALLRQSLLAQRLFGSLWLDIQAILSSAKFLIEHSQEYAGSQGVFTMRGHTPQDIIKGFNTTYFKSLGTASATMNISFLGLPGWLPVNSAQDAEDWLEIIAEHRGNLKSLNEKNSSDVPILQLYRDFISTGRLELALEFFVLYGVHFMRRKAQKQWAEAFTTKNLRRLFMGYGLQEIIQNPGFQNVARAIRRATINAQMQKAITGKTPFEIHYGLAQDWKRKVKFKDQFIIELADFVQRYNNENSRHMEQGKVRRALVTTKDLNEVVDLIEKHSSELVGMLLLAYGYARDPQETDE</sequence>
<evidence type="ECO:0000313" key="2">
    <source>
        <dbReference type="Proteomes" id="UP000243333"/>
    </source>
</evidence>
<dbReference type="OrthoDB" id="137710at2"/>
<keyword evidence="2" id="KW-1185">Reference proteome</keyword>
<dbReference type="AlphaFoldDB" id="A0A1G7P2V3"/>
<evidence type="ECO:0000313" key="1">
    <source>
        <dbReference type="EMBL" id="SDF80635.1"/>
    </source>
</evidence>
<name>A0A1G7P2V3_9FIRM</name>